<reference evidence="7" key="1">
    <citation type="submission" date="2021-01" db="EMBL/GenBank/DDBJ databases">
        <title>Modified the classification status of verrucomicrobia.</title>
        <authorList>
            <person name="Feng X."/>
        </authorList>
    </citation>
    <scope>NUCLEOTIDE SEQUENCE</scope>
    <source>
        <strain evidence="7">JCM 18052</strain>
    </source>
</reference>
<dbReference type="RefSeq" id="WP_200350057.1">
    <property type="nucleotide sequence ID" value="NZ_BAABHZ010000005.1"/>
</dbReference>
<evidence type="ECO:0000256" key="3">
    <source>
        <dbReference type="ARBA" id="ARBA00023163"/>
    </source>
</evidence>
<dbReference type="SUPFAM" id="SSF48498">
    <property type="entry name" value="Tetracyclin repressor-like, C-terminal domain"/>
    <property type="match status" value="1"/>
</dbReference>
<dbReference type="InterPro" id="IPR023772">
    <property type="entry name" value="DNA-bd_HTH_TetR-type_CS"/>
</dbReference>
<dbReference type="InterPro" id="IPR001647">
    <property type="entry name" value="HTH_TetR"/>
</dbReference>
<dbReference type="InterPro" id="IPR009057">
    <property type="entry name" value="Homeodomain-like_sf"/>
</dbReference>
<accession>A0A934R271</accession>
<organism evidence="7 8">
    <name type="scientific">Luteolibacter yonseiensis</name>
    <dbReference type="NCBI Taxonomy" id="1144680"/>
    <lineage>
        <taxon>Bacteria</taxon>
        <taxon>Pseudomonadati</taxon>
        <taxon>Verrucomicrobiota</taxon>
        <taxon>Verrucomicrobiia</taxon>
        <taxon>Verrucomicrobiales</taxon>
        <taxon>Verrucomicrobiaceae</taxon>
        <taxon>Luteolibacter</taxon>
    </lineage>
</organism>
<feature type="domain" description="HTH tetR-type" evidence="6">
    <location>
        <begin position="29"/>
        <end position="89"/>
    </location>
</feature>
<dbReference type="PANTHER" id="PTHR30055">
    <property type="entry name" value="HTH-TYPE TRANSCRIPTIONAL REGULATOR RUTR"/>
    <property type="match status" value="1"/>
</dbReference>
<keyword evidence="8" id="KW-1185">Reference proteome</keyword>
<dbReference type="GO" id="GO:0003700">
    <property type="term" value="F:DNA-binding transcription factor activity"/>
    <property type="evidence" value="ECO:0007669"/>
    <property type="project" value="TreeGrafter"/>
</dbReference>
<keyword evidence="2 4" id="KW-0238">DNA-binding</keyword>
<dbReference type="InterPro" id="IPR050109">
    <property type="entry name" value="HTH-type_TetR-like_transc_reg"/>
</dbReference>
<evidence type="ECO:0000256" key="1">
    <source>
        <dbReference type="ARBA" id="ARBA00023015"/>
    </source>
</evidence>
<feature type="region of interest" description="Disordered" evidence="5">
    <location>
        <begin position="1"/>
        <end position="30"/>
    </location>
</feature>
<evidence type="ECO:0000256" key="2">
    <source>
        <dbReference type="ARBA" id="ARBA00023125"/>
    </source>
</evidence>
<evidence type="ECO:0000259" key="6">
    <source>
        <dbReference type="PROSITE" id="PS50977"/>
    </source>
</evidence>
<dbReference type="InterPro" id="IPR011075">
    <property type="entry name" value="TetR_C"/>
</dbReference>
<dbReference type="Pfam" id="PF00440">
    <property type="entry name" value="TetR_N"/>
    <property type="match status" value="1"/>
</dbReference>
<dbReference type="Pfam" id="PF16859">
    <property type="entry name" value="TetR_C_11"/>
    <property type="match status" value="1"/>
</dbReference>
<dbReference type="EMBL" id="JAENIK010000005">
    <property type="protein sequence ID" value="MBK1815087.1"/>
    <property type="molecule type" value="Genomic_DNA"/>
</dbReference>
<dbReference type="PANTHER" id="PTHR30055:SF148">
    <property type="entry name" value="TETR-FAMILY TRANSCRIPTIONAL REGULATOR"/>
    <property type="match status" value="1"/>
</dbReference>
<dbReference type="Proteomes" id="UP000600139">
    <property type="component" value="Unassembled WGS sequence"/>
</dbReference>
<keyword evidence="1" id="KW-0805">Transcription regulation</keyword>
<gene>
    <name evidence="7" type="ORF">JIN84_05660</name>
</gene>
<dbReference type="Gene3D" id="1.10.10.60">
    <property type="entry name" value="Homeodomain-like"/>
    <property type="match status" value="1"/>
</dbReference>
<dbReference type="PROSITE" id="PS01081">
    <property type="entry name" value="HTH_TETR_1"/>
    <property type="match status" value="1"/>
</dbReference>
<dbReference type="Gene3D" id="1.10.357.10">
    <property type="entry name" value="Tetracycline Repressor, domain 2"/>
    <property type="match status" value="1"/>
</dbReference>
<evidence type="ECO:0000313" key="7">
    <source>
        <dbReference type="EMBL" id="MBK1815087.1"/>
    </source>
</evidence>
<name>A0A934R271_9BACT</name>
<dbReference type="InterPro" id="IPR036271">
    <property type="entry name" value="Tet_transcr_reg_TetR-rel_C_sf"/>
</dbReference>
<proteinExistence type="predicted"/>
<dbReference type="GO" id="GO:0000976">
    <property type="term" value="F:transcription cis-regulatory region binding"/>
    <property type="evidence" value="ECO:0007669"/>
    <property type="project" value="TreeGrafter"/>
</dbReference>
<keyword evidence="3" id="KW-0804">Transcription</keyword>
<dbReference type="PROSITE" id="PS50977">
    <property type="entry name" value="HTH_TETR_2"/>
    <property type="match status" value="1"/>
</dbReference>
<protein>
    <submittedName>
        <fullName evidence="7">TetR/AcrR family transcriptional regulator</fullName>
    </submittedName>
</protein>
<feature type="compositionally biased region" description="Low complexity" evidence="5">
    <location>
        <begin position="10"/>
        <end position="22"/>
    </location>
</feature>
<evidence type="ECO:0000256" key="5">
    <source>
        <dbReference type="SAM" id="MobiDB-lite"/>
    </source>
</evidence>
<sequence>MRKPAKKQTAAVAAGGVKPAKALGRKRDPERDGDFLEATLHILAEAGFDSMTMDLVAARVKAGKATLYRRWESKELLVRDALISMSRNSIEVDQLPDTGNLRDDLLAVVKPHSLEYSERKLKVLAGLGSFTTQHQKSYDEALAGIFGPWIEVNTALMKRAVERGELPEGADIAAACEVIVSMTAFRTSIERRQFDRESYVRLLDILIPGLKGG</sequence>
<dbReference type="SUPFAM" id="SSF46689">
    <property type="entry name" value="Homeodomain-like"/>
    <property type="match status" value="1"/>
</dbReference>
<evidence type="ECO:0000256" key="4">
    <source>
        <dbReference type="PROSITE-ProRule" id="PRU00335"/>
    </source>
</evidence>
<evidence type="ECO:0000313" key="8">
    <source>
        <dbReference type="Proteomes" id="UP000600139"/>
    </source>
</evidence>
<dbReference type="AlphaFoldDB" id="A0A934R271"/>
<feature type="DNA-binding region" description="H-T-H motif" evidence="4">
    <location>
        <begin position="52"/>
        <end position="71"/>
    </location>
</feature>
<comment type="caution">
    <text evidence="7">The sequence shown here is derived from an EMBL/GenBank/DDBJ whole genome shotgun (WGS) entry which is preliminary data.</text>
</comment>